<name>A0A8E2AL06_9APHY</name>
<dbReference type="CDD" id="cd21037">
    <property type="entry name" value="MLKL_NTD"/>
    <property type="match status" value="1"/>
</dbReference>
<dbReference type="InterPro" id="IPR059179">
    <property type="entry name" value="MLKL-like_MCAfunc"/>
</dbReference>
<accession>A0A8E2AL06</accession>
<evidence type="ECO:0000313" key="2">
    <source>
        <dbReference type="Proteomes" id="UP000250043"/>
    </source>
</evidence>
<sequence length="212" mass="22801">MPPSLRVPLNREDVIAHSIFVLETFKEISGTIGSVPFLGAVIGSALSLIKTIDAVKTDKERRVRLVRRVSKLLQDIQEAVAANPDVSDGNLLANLAVLQSTLTSIQVDLEALIGKSALSRWVHRGALAAKLDEHIGTVDEASRSFIRALLMSLSRKGDDHTRSLGALVRDVGEQAQYDKNQVVTLHFDASAGNGSVRTFPEKNGKASGKGGR</sequence>
<dbReference type="InterPro" id="IPR036537">
    <property type="entry name" value="Adaptor_Cbl_N_dom_sf"/>
</dbReference>
<gene>
    <name evidence="1" type="ORF">OBBRIDRAFT_220813</name>
</gene>
<proteinExistence type="predicted"/>
<evidence type="ECO:0000313" key="1">
    <source>
        <dbReference type="EMBL" id="OCH86536.1"/>
    </source>
</evidence>
<dbReference type="AlphaFoldDB" id="A0A8E2AL06"/>
<dbReference type="GO" id="GO:0007166">
    <property type="term" value="P:cell surface receptor signaling pathway"/>
    <property type="evidence" value="ECO:0007669"/>
    <property type="project" value="InterPro"/>
</dbReference>
<dbReference type="Proteomes" id="UP000250043">
    <property type="component" value="Unassembled WGS sequence"/>
</dbReference>
<dbReference type="OrthoDB" id="2795723at2759"/>
<dbReference type="EMBL" id="KV722523">
    <property type="protein sequence ID" value="OCH86536.1"/>
    <property type="molecule type" value="Genomic_DNA"/>
</dbReference>
<keyword evidence="2" id="KW-1185">Reference proteome</keyword>
<dbReference type="Gene3D" id="1.20.930.20">
    <property type="entry name" value="Adaptor protein Cbl, N-terminal domain"/>
    <property type="match status" value="1"/>
</dbReference>
<reference evidence="1 2" key="1">
    <citation type="submission" date="2016-07" db="EMBL/GenBank/DDBJ databases">
        <title>Draft genome of the white-rot fungus Obba rivulosa 3A-2.</title>
        <authorList>
            <consortium name="DOE Joint Genome Institute"/>
            <person name="Miettinen O."/>
            <person name="Riley R."/>
            <person name="Acob R."/>
            <person name="Barry K."/>
            <person name="Cullen D."/>
            <person name="De Vries R."/>
            <person name="Hainaut M."/>
            <person name="Hatakka A."/>
            <person name="Henrissat B."/>
            <person name="Hilden K."/>
            <person name="Kuo R."/>
            <person name="Labutti K."/>
            <person name="Lipzen A."/>
            <person name="Makela M.R."/>
            <person name="Sandor L."/>
            <person name="Spatafora J.W."/>
            <person name="Grigoriev I.V."/>
            <person name="Hibbett D.S."/>
        </authorList>
    </citation>
    <scope>NUCLEOTIDE SEQUENCE [LARGE SCALE GENOMIC DNA]</scope>
    <source>
        <strain evidence="1 2">3A-2</strain>
    </source>
</reference>
<organism evidence="1 2">
    <name type="scientific">Obba rivulosa</name>
    <dbReference type="NCBI Taxonomy" id="1052685"/>
    <lineage>
        <taxon>Eukaryota</taxon>
        <taxon>Fungi</taxon>
        <taxon>Dikarya</taxon>
        <taxon>Basidiomycota</taxon>
        <taxon>Agaricomycotina</taxon>
        <taxon>Agaricomycetes</taxon>
        <taxon>Polyporales</taxon>
        <taxon>Gelatoporiaceae</taxon>
        <taxon>Obba</taxon>
    </lineage>
</organism>
<protein>
    <submittedName>
        <fullName evidence="1">Uncharacterized protein</fullName>
    </submittedName>
</protein>